<evidence type="ECO:0000259" key="2">
    <source>
        <dbReference type="PROSITE" id="PS50943"/>
    </source>
</evidence>
<protein>
    <submittedName>
        <fullName evidence="4">Morphogenetic protein associated with SpoVID</fullName>
    </submittedName>
</protein>
<dbReference type="SMART" id="SM00257">
    <property type="entry name" value="LysM"/>
    <property type="match status" value="1"/>
</dbReference>
<evidence type="ECO:0000259" key="3">
    <source>
        <dbReference type="PROSITE" id="PS51782"/>
    </source>
</evidence>
<feature type="domain" description="LysM" evidence="3">
    <location>
        <begin position="2"/>
        <end position="47"/>
    </location>
</feature>
<dbReference type="EMBL" id="SMAN01000001">
    <property type="protein sequence ID" value="TCT27116.1"/>
    <property type="molecule type" value="Genomic_DNA"/>
</dbReference>
<gene>
    <name evidence="4" type="ORF">EDD68_101484</name>
</gene>
<feature type="domain" description="HTH cro/C1-type" evidence="2">
    <location>
        <begin position="10"/>
        <end position="26"/>
    </location>
</feature>
<feature type="compositionally biased region" description="Basic and acidic residues" evidence="1">
    <location>
        <begin position="85"/>
        <end position="115"/>
    </location>
</feature>
<evidence type="ECO:0000256" key="1">
    <source>
        <dbReference type="SAM" id="MobiDB-lite"/>
    </source>
</evidence>
<evidence type="ECO:0000313" key="4">
    <source>
        <dbReference type="EMBL" id="TCT27116.1"/>
    </source>
</evidence>
<dbReference type="PROSITE" id="PS51782">
    <property type="entry name" value="LYSM"/>
    <property type="match status" value="1"/>
</dbReference>
<feature type="region of interest" description="Disordered" evidence="1">
    <location>
        <begin position="249"/>
        <end position="271"/>
    </location>
</feature>
<accession>A0A4R3NDV6</accession>
<dbReference type="Proteomes" id="UP000294650">
    <property type="component" value="Unassembled WGS sequence"/>
</dbReference>
<keyword evidence="5" id="KW-1185">Reference proteome</keyword>
<dbReference type="Pfam" id="PF01476">
    <property type="entry name" value="LysM"/>
    <property type="match status" value="1"/>
</dbReference>
<dbReference type="InterPro" id="IPR036779">
    <property type="entry name" value="LysM_dom_sf"/>
</dbReference>
<dbReference type="PROSITE" id="PS50943">
    <property type="entry name" value="HTH_CROC1"/>
    <property type="match status" value="1"/>
</dbReference>
<reference evidence="4 5" key="1">
    <citation type="submission" date="2019-03" db="EMBL/GenBank/DDBJ databases">
        <title>Genomic Encyclopedia of Type Strains, Phase IV (KMG-IV): sequencing the most valuable type-strain genomes for metagenomic binning, comparative biology and taxonomic classification.</title>
        <authorList>
            <person name="Goeker M."/>
        </authorList>
    </citation>
    <scope>NUCLEOTIDE SEQUENCE [LARGE SCALE GENOMIC DNA]</scope>
    <source>
        <strain evidence="4 5">DSM 25894</strain>
    </source>
</reference>
<dbReference type="CDD" id="cd00118">
    <property type="entry name" value="LysM"/>
    <property type="match status" value="1"/>
</dbReference>
<comment type="caution">
    <text evidence="4">The sequence shown here is derived from an EMBL/GenBank/DDBJ whole genome shotgun (WGS) entry which is preliminary data.</text>
</comment>
<feature type="compositionally biased region" description="Polar residues" evidence="1">
    <location>
        <begin position="340"/>
        <end position="350"/>
    </location>
</feature>
<dbReference type="RefSeq" id="WP_132370606.1">
    <property type="nucleotide sequence ID" value="NZ_SMAN01000001.1"/>
</dbReference>
<dbReference type="InterPro" id="IPR018392">
    <property type="entry name" value="LysM"/>
</dbReference>
<dbReference type="AlphaFoldDB" id="A0A4R3NDV6"/>
<evidence type="ECO:0000313" key="5">
    <source>
        <dbReference type="Proteomes" id="UP000294650"/>
    </source>
</evidence>
<dbReference type="Gene3D" id="3.10.350.10">
    <property type="entry name" value="LysM domain"/>
    <property type="match status" value="1"/>
</dbReference>
<organism evidence="4 5">
    <name type="scientific">Melghiribacillus thermohalophilus</name>
    <dbReference type="NCBI Taxonomy" id="1324956"/>
    <lineage>
        <taxon>Bacteria</taxon>
        <taxon>Bacillati</taxon>
        <taxon>Bacillota</taxon>
        <taxon>Bacilli</taxon>
        <taxon>Bacillales</taxon>
        <taxon>Bacillaceae</taxon>
        <taxon>Melghiribacillus</taxon>
    </lineage>
</organism>
<proteinExistence type="predicted"/>
<name>A0A4R3NDV6_9BACI</name>
<dbReference type="InterPro" id="IPR001387">
    <property type="entry name" value="Cro/C1-type_HTH"/>
</dbReference>
<feature type="region of interest" description="Disordered" evidence="1">
    <location>
        <begin position="321"/>
        <end position="359"/>
    </location>
</feature>
<dbReference type="InterPro" id="IPR014248">
    <property type="entry name" value="Spore_coat_assembly_SafA"/>
</dbReference>
<feature type="compositionally biased region" description="Basic and acidic residues" evidence="1">
    <location>
        <begin position="50"/>
        <end position="78"/>
    </location>
</feature>
<sequence>MKIHIVQKGDTLWKIAKKYNVEYDALKKLNTHLSDPEKIVQGMKIKIPSESKPVKKAKQEVRTEKTKYPAEHPYKDVSPKPIPVMKEDDGKEEPLKEKTMKPFEKKPEMPAEHELPQMPPFPMPDMEESVESHEESKEKPMMPPPQFQIPMPSYSWHQPCMSYQQPQLGYYPHMHHSFHHAYQPAAYPQMTSYHQAPMSPYMYDYEQGSMHGNSQYESPFDESSDFDVPGPYPGGQEWTPYSKPAPMGMQSYGSFPDAGSQGYGPGGQPVGYTYPQSSPPVYYGGTYGTPGAYSPTAPYGIPGHTGTTGWQGIPYMPGAYGSDGGGMPRRYDGLNKKTHQGYSESDQWNAPWNKGRDKE</sequence>
<dbReference type="SUPFAM" id="SSF54106">
    <property type="entry name" value="LysM domain"/>
    <property type="match status" value="1"/>
</dbReference>
<dbReference type="NCBIfam" id="TIGR02899">
    <property type="entry name" value="spore_safA"/>
    <property type="match status" value="1"/>
</dbReference>
<feature type="region of interest" description="Disordered" evidence="1">
    <location>
        <begin position="50"/>
        <end position="120"/>
    </location>
</feature>
<dbReference type="OrthoDB" id="2033517at2"/>